<dbReference type="InterPro" id="IPR012338">
    <property type="entry name" value="Beta-lactam/transpept-like"/>
</dbReference>
<dbReference type="eggNOG" id="COG0768">
    <property type="taxonomic scope" value="Bacteria"/>
</dbReference>
<dbReference type="GeneID" id="90546398"/>
<dbReference type="EMBL" id="FOOE01000031">
    <property type="protein sequence ID" value="SFG17547.1"/>
    <property type="molecule type" value="Genomic_DNA"/>
</dbReference>
<dbReference type="GO" id="GO:0008658">
    <property type="term" value="F:penicillin binding"/>
    <property type="evidence" value="ECO:0007669"/>
    <property type="project" value="InterPro"/>
</dbReference>
<evidence type="ECO:0000313" key="7">
    <source>
        <dbReference type="EMBL" id="SFG17547.1"/>
    </source>
</evidence>
<keyword evidence="3" id="KW-0472">Membrane</keyword>
<accession>A0A1I2PU50</accession>
<dbReference type="InterPro" id="IPR001460">
    <property type="entry name" value="PCN-bd_Tpept"/>
</dbReference>
<feature type="domain" description="Penicillin-binding protein dimerisation" evidence="5">
    <location>
        <begin position="158"/>
        <end position="323"/>
    </location>
</feature>
<evidence type="ECO:0000259" key="6">
    <source>
        <dbReference type="Pfam" id="PF05223"/>
    </source>
</evidence>
<dbReference type="Gene3D" id="3.90.1310.10">
    <property type="entry name" value="Penicillin-binding protein 2a (Domain 2)"/>
    <property type="match status" value="1"/>
</dbReference>
<evidence type="ECO:0000256" key="2">
    <source>
        <dbReference type="ARBA" id="ARBA00007171"/>
    </source>
</evidence>
<dbReference type="Pfam" id="PF00905">
    <property type="entry name" value="Transpeptidase"/>
    <property type="match status" value="1"/>
</dbReference>
<evidence type="ECO:0000256" key="1">
    <source>
        <dbReference type="ARBA" id="ARBA00004370"/>
    </source>
</evidence>
<evidence type="ECO:0000259" key="5">
    <source>
        <dbReference type="Pfam" id="PF03717"/>
    </source>
</evidence>
<dbReference type="Pfam" id="PF05223">
    <property type="entry name" value="MecA_N"/>
    <property type="match status" value="1"/>
</dbReference>
<dbReference type="GO" id="GO:0071555">
    <property type="term" value="P:cell wall organization"/>
    <property type="evidence" value="ECO:0007669"/>
    <property type="project" value="TreeGrafter"/>
</dbReference>
<organism evidence="7 8">
    <name type="scientific">Clostridium cadaveris</name>
    <dbReference type="NCBI Taxonomy" id="1529"/>
    <lineage>
        <taxon>Bacteria</taxon>
        <taxon>Bacillati</taxon>
        <taxon>Bacillota</taxon>
        <taxon>Clostridia</taxon>
        <taxon>Eubacteriales</taxon>
        <taxon>Clostridiaceae</taxon>
        <taxon>Clostridium</taxon>
    </lineage>
</organism>
<dbReference type="SUPFAM" id="SSF56601">
    <property type="entry name" value="beta-lactamase/transpeptidase-like"/>
    <property type="match status" value="1"/>
</dbReference>
<comment type="similarity">
    <text evidence="2">Belongs to the transpeptidase family.</text>
</comment>
<dbReference type="InterPro" id="IPR032710">
    <property type="entry name" value="NTF2-like_dom_sf"/>
</dbReference>
<gene>
    <name evidence="7" type="ORF">SAMN04487885_1318</name>
</gene>
<dbReference type="InterPro" id="IPR036138">
    <property type="entry name" value="PBP_dimer_sf"/>
</dbReference>
<dbReference type="OrthoDB" id="9766847at2"/>
<dbReference type="GO" id="GO:0046677">
    <property type="term" value="P:response to antibiotic"/>
    <property type="evidence" value="ECO:0007669"/>
    <property type="project" value="InterPro"/>
</dbReference>
<comment type="subcellular location">
    <subcellularLocation>
        <location evidence="1">Membrane</location>
    </subcellularLocation>
</comment>
<dbReference type="Gene3D" id="3.10.450.100">
    <property type="entry name" value="NTF2-like, domain 1"/>
    <property type="match status" value="1"/>
</dbReference>
<dbReference type="PANTHER" id="PTHR30627">
    <property type="entry name" value="PEPTIDOGLYCAN D,D-TRANSPEPTIDASE"/>
    <property type="match status" value="1"/>
</dbReference>
<dbReference type="Gene3D" id="3.40.710.10">
    <property type="entry name" value="DD-peptidase/beta-lactamase superfamily"/>
    <property type="match status" value="1"/>
</dbReference>
<dbReference type="GO" id="GO:0071972">
    <property type="term" value="F:peptidoglycan L,D-transpeptidase activity"/>
    <property type="evidence" value="ECO:0007669"/>
    <property type="project" value="TreeGrafter"/>
</dbReference>
<dbReference type="SUPFAM" id="SSF56519">
    <property type="entry name" value="Penicillin binding protein dimerisation domain"/>
    <property type="match status" value="1"/>
</dbReference>
<dbReference type="Gene3D" id="3.30.1390.30">
    <property type="entry name" value="Penicillin-binding protein 2a, domain 3"/>
    <property type="match status" value="1"/>
</dbReference>
<dbReference type="Proteomes" id="UP000182135">
    <property type="component" value="Unassembled WGS sequence"/>
</dbReference>
<dbReference type="STRING" id="1529.SAMN04487885_1318"/>
<dbReference type="InterPro" id="IPR007887">
    <property type="entry name" value="MecA_N"/>
</dbReference>
<evidence type="ECO:0000259" key="4">
    <source>
        <dbReference type="Pfam" id="PF00905"/>
    </source>
</evidence>
<reference evidence="7 8" key="1">
    <citation type="submission" date="2016-10" db="EMBL/GenBank/DDBJ databases">
        <authorList>
            <person name="de Groot N.N."/>
        </authorList>
    </citation>
    <scope>NUCLEOTIDE SEQUENCE [LARGE SCALE GENOMIC DNA]</scope>
    <source>
        <strain evidence="7 8">NLAE-zl-G419</strain>
    </source>
</reference>
<protein>
    <submittedName>
        <fullName evidence="7">Penicillin-binding protein</fullName>
    </submittedName>
</protein>
<dbReference type="PANTHER" id="PTHR30627:SF25">
    <property type="entry name" value="PENICILLIN-BINDING PROTEIN 3"/>
    <property type="match status" value="1"/>
</dbReference>
<dbReference type="InterPro" id="IPR005311">
    <property type="entry name" value="PBP_dimer"/>
</dbReference>
<name>A0A1I2PU50_9CLOT</name>
<dbReference type="SUPFAM" id="SSF54427">
    <property type="entry name" value="NTF2-like"/>
    <property type="match status" value="1"/>
</dbReference>
<dbReference type="AlphaFoldDB" id="A0A1I2PU50"/>
<proteinExistence type="inferred from homology"/>
<dbReference type="RefSeq" id="WP_074846468.1">
    <property type="nucleotide sequence ID" value="NZ_CP076620.1"/>
</dbReference>
<feature type="domain" description="Penicillin-binding protein transpeptidase" evidence="4">
    <location>
        <begin position="356"/>
        <end position="672"/>
    </location>
</feature>
<dbReference type="Pfam" id="PF03717">
    <property type="entry name" value="PBP_dimer"/>
    <property type="match status" value="1"/>
</dbReference>
<feature type="domain" description="NTF2-like N-terminal transpeptidase" evidence="6">
    <location>
        <begin position="34"/>
        <end position="149"/>
    </location>
</feature>
<sequence>MIKNKGVYIGIAAVLGVVLIGGGIFFMTKKSANKPEDALNAYVELLNSKDYEAMYNAISNDSKENISKEDFIARNKNIYEGIEAQNIEIEVSETSKDGDEASITYTTDMNTAAGDISFQNNIKTVKDKESKEYKLLWNSQAIFPELGDSDKVRITTKRATRGSILDRNKNALAKDGIAADVGIVPGKLANKDEAIKTIAEILEISPDIINNKLGASYVKDDMFVPIKVISANDARVKNLLTIPGIMVNDKQSRIYPLGAIAAHLTGYVQSINAEELEARKGQNYNQNSVLGKAGLEKLYEEKLRGIDGAEIYITDKLGKKKSTIASREVKNGNDVIVTIDNSLQTLLYNQLEKDKGTSVAMNPNTGEVLALVSAPGYDPNDFVMGMSQEKWDSLNSDTNKPLYNRFQSNAVPGSAFKPITAAIGLDTKTLDANATKPISGLKWQKDSSWGDYFVTRVSDYGSETNLLNAMVHSDNIYFAQAALDIGKDKFAEELKKLGFDENLPFEYGVSTSKFASDGAIKTDVQLADSGYGQGEILINPLHLASIYTMFLNGGNVLNPYLEYKDSIQAKIWKENAVSKDAADTVLNSLIQVVENPSGTGHEAYIDGLKIAGKTGTAEIKASQSDTTGTELGWFVAMTTNKGNNNLLVAVMAEDVKDRGGSHYVIPMVKKALQTVK</sequence>
<evidence type="ECO:0000313" key="8">
    <source>
        <dbReference type="Proteomes" id="UP000182135"/>
    </source>
</evidence>
<keyword evidence="8" id="KW-1185">Reference proteome</keyword>
<evidence type="ECO:0000256" key="3">
    <source>
        <dbReference type="ARBA" id="ARBA00023136"/>
    </source>
</evidence>
<dbReference type="InterPro" id="IPR050515">
    <property type="entry name" value="Beta-lactam/transpept"/>
</dbReference>
<dbReference type="GO" id="GO:0005886">
    <property type="term" value="C:plasma membrane"/>
    <property type="evidence" value="ECO:0007669"/>
    <property type="project" value="TreeGrafter"/>
</dbReference>